<dbReference type="InterPro" id="IPR041679">
    <property type="entry name" value="DNA2/NAM7-like_C"/>
</dbReference>
<dbReference type="OrthoDB" id="1879at2759"/>
<evidence type="ECO:0000313" key="5">
    <source>
        <dbReference type="Proteomes" id="UP000039865"/>
    </source>
</evidence>
<dbReference type="PANTHER" id="PTHR10887:SF5">
    <property type="entry name" value="RNA HELICASE AQUARIUS"/>
    <property type="match status" value="1"/>
</dbReference>
<dbReference type="SUPFAM" id="SSF52540">
    <property type="entry name" value="P-loop containing nucleoside triphosphate hydrolases"/>
    <property type="match status" value="1"/>
</dbReference>
<feature type="domain" description="DNA2/NAM7 helicase-like C-terminal" evidence="2">
    <location>
        <begin position="877"/>
        <end position="996"/>
    </location>
</feature>
<dbReference type="AlphaFoldDB" id="A0A078ADS6"/>
<dbReference type="Pfam" id="PF21143">
    <property type="entry name" value="Aquarius_N_2nd"/>
    <property type="match status" value="1"/>
</dbReference>
<reference evidence="4 5" key="1">
    <citation type="submission" date="2014-06" db="EMBL/GenBank/DDBJ databases">
        <authorList>
            <person name="Swart Estienne"/>
        </authorList>
    </citation>
    <scope>NUCLEOTIDE SEQUENCE [LARGE SCALE GENOMIC DNA]</scope>
    <source>
        <strain evidence="4 5">130c</strain>
    </source>
</reference>
<dbReference type="GO" id="GO:0003729">
    <property type="term" value="F:mRNA binding"/>
    <property type="evidence" value="ECO:0007669"/>
    <property type="project" value="TreeGrafter"/>
</dbReference>
<gene>
    <name evidence="4" type="primary">Contig17731.g18849</name>
    <name evidence="4" type="ORF">STYLEM_8678</name>
</gene>
<dbReference type="InterPro" id="IPR027417">
    <property type="entry name" value="P-loop_NTPase"/>
</dbReference>
<sequence>MSRITIKRMLLDNQDNTDVLKKWAMIAKRGKDFFQSDEAKFFDCLYQRCFSSILQKHEKVQDYQINIALKFLDFLNLYLSSTQDSQLKQFMLYYLQDQQTIIRCRVSSIMENQQYKDALVKRCEELRHYINYLVAQEIDEDEKRENESNDENNDEVPITPKTPQQIRDLRFYKRLQLFTNICYKQFPEEFTKITSQMIGSIDQEENLREILMRFDEKELQIFFQTLKINFPQDLQSNKFTNEQIMIEILIEDLTKYQGLNISSDIAIFPTEEDIFMSGVNIKNPNFPQTQYLDIQDKLLRYFDQEIDDETISIRGIIESQLKQLRPLFGEETGDFIDFIGQGDKSAKILKISIIEVKAPKIGYLAPSEVTAEIQFSLSNHSTSSRQEWLNLKPNQPLFFICLDKSHEKLTEQSVDPLAKEYGIKLVRGSFTTLQHDQKHQVCKIQTDKETNKEIVSVIVKLDTIQYKNDIQKLMVQKSKFLEEIYSEAQLLIKIDRIIDMNKISNLEIIKTLYNDNLGKKQTEGWLKNFLIGAQNENDELKQHMLISPSELNIASQLQTQTILFEGKPGQGKTLLASKLIQTIHNQQQRTLLLSKTDQSLNQALQGVLKNGIRDKDIVILSKNKHLIPYNLNPKYRINELLSRRVQFLNQVKSLAESVNYNVFLEYTCERAKIFYDHYLLPLWTSYLEQSLTKEDSNQYLKTMFPFKRFIIEYLQLDNNDTNNTNDVDSMLFTDITCAKGRAQDYWMLIDMIFQDLEMILPFENLRNNKERQRYIVCSQTKVIGMTIDYARNSFKKLQKSGFRFDTLIVDDASLMSDIDIQIAIKCHQDQNELKKLILIGDETHSYFLPQSCFERALRQNYQTFKIKPEQDQQNLQKTTIKGMEKSRQIINVEDFKGKGMELNIKEGKDHIVTNLAEAEYSVALYMYLRLQSAIDNDKIVILTSESGQKQLIIDLLKQKCGWHPLLGFPREGVQTFDEFQGKNADIAIISLVYTYQTRDFIRKIDHNLYSWIISRGIQGNFTLQRDSLFRFLRDSTAAENRNGLLEIEQGEISSFIQLYKVDQKILELKESEQMLVDQK</sequence>
<feature type="region of interest" description="Disordered" evidence="1">
    <location>
        <begin position="141"/>
        <end position="160"/>
    </location>
</feature>
<dbReference type="EMBL" id="CCKQ01008250">
    <property type="protein sequence ID" value="CDW79687.1"/>
    <property type="molecule type" value="Genomic_DNA"/>
</dbReference>
<keyword evidence="4" id="KW-0067">ATP-binding</keyword>
<keyword evidence="4" id="KW-0378">Hydrolase</keyword>
<keyword evidence="4" id="KW-0547">Nucleotide-binding</keyword>
<dbReference type="PANTHER" id="PTHR10887">
    <property type="entry name" value="DNA2/NAM7 HELICASE FAMILY"/>
    <property type="match status" value="1"/>
</dbReference>
<dbReference type="Gene3D" id="3.40.50.300">
    <property type="entry name" value="P-loop containing nucleotide triphosphate hydrolases"/>
    <property type="match status" value="1"/>
</dbReference>
<evidence type="ECO:0000259" key="3">
    <source>
        <dbReference type="Pfam" id="PF21143"/>
    </source>
</evidence>
<dbReference type="Pfam" id="PF13087">
    <property type="entry name" value="AAA_12"/>
    <property type="match status" value="1"/>
</dbReference>
<proteinExistence type="predicted"/>
<accession>A0A078ADS6</accession>
<feature type="domain" description="RNA helicase aquarius beta-barrel" evidence="3">
    <location>
        <begin position="335"/>
        <end position="492"/>
    </location>
</feature>
<keyword evidence="5" id="KW-1185">Reference proteome</keyword>
<evidence type="ECO:0000256" key="1">
    <source>
        <dbReference type="SAM" id="MobiDB-lite"/>
    </source>
</evidence>
<evidence type="ECO:0000313" key="4">
    <source>
        <dbReference type="EMBL" id="CDW79687.1"/>
    </source>
</evidence>
<keyword evidence="4" id="KW-0347">Helicase</keyword>
<name>A0A078ADS6_STYLE</name>
<dbReference type="GO" id="GO:0004386">
    <property type="term" value="F:helicase activity"/>
    <property type="evidence" value="ECO:0007669"/>
    <property type="project" value="UniProtKB-KW"/>
</dbReference>
<dbReference type="InterPro" id="IPR045055">
    <property type="entry name" value="DNA2/NAM7-like"/>
</dbReference>
<protein>
    <submittedName>
        <fullName evidence="4">Dead helicases superfamily protein</fullName>
    </submittedName>
</protein>
<dbReference type="InParanoid" id="A0A078ADS6"/>
<dbReference type="GO" id="GO:0071013">
    <property type="term" value="C:catalytic step 2 spliceosome"/>
    <property type="evidence" value="ECO:0007669"/>
    <property type="project" value="TreeGrafter"/>
</dbReference>
<dbReference type="InterPro" id="IPR048966">
    <property type="entry name" value="Aquarius_b-barrel"/>
</dbReference>
<organism evidence="4 5">
    <name type="scientific">Stylonychia lemnae</name>
    <name type="common">Ciliate</name>
    <dbReference type="NCBI Taxonomy" id="5949"/>
    <lineage>
        <taxon>Eukaryota</taxon>
        <taxon>Sar</taxon>
        <taxon>Alveolata</taxon>
        <taxon>Ciliophora</taxon>
        <taxon>Intramacronucleata</taxon>
        <taxon>Spirotrichea</taxon>
        <taxon>Stichotrichia</taxon>
        <taxon>Sporadotrichida</taxon>
        <taxon>Oxytrichidae</taxon>
        <taxon>Stylonychinae</taxon>
        <taxon>Stylonychia</taxon>
    </lineage>
</organism>
<evidence type="ECO:0000259" key="2">
    <source>
        <dbReference type="Pfam" id="PF13087"/>
    </source>
</evidence>
<dbReference type="Proteomes" id="UP000039865">
    <property type="component" value="Unassembled WGS sequence"/>
</dbReference>